<accession>A0ACB9N7A6</accession>
<gene>
    <name evidence="1" type="ORF">MLD38_029155</name>
</gene>
<comment type="caution">
    <text evidence="1">The sequence shown here is derived from an EMBL/GenBank/DDBJ whole genome shotgun (WGS) entry which is preliminary data.</text>
</comment>
<organism evidence="1 2">
    <name type="scientific">Melastoma candidum</name>
    <dbReference type="NCBI Taxonomy" id="119954"/>
    <lineage>
        <taxon>Eukaryota</taxon>
        <taxon>Viridiplantae</taxon>
        <taxon>Streptophyta</taxon>
        <taxon>Embryophyta</taxon>
        <taxon>Tracheophyta</taxon>
        <taxon>Spermatophyta</taxon>
        <taxon>Magnoliopsida</taxon>
        <taxon>eudicotyledons</taxon>
        <taxon>Gunneridae</taxon>
        <taxon>Pentapetalae</taxon>
        <taxon>rosids</taxon>
        <taxon>malvids</taxon>
        <taxon>Myrtales</taxon>
        <taxon>Melastomataceae</taxon>
        <taxon>Melastomatoideae</taxon>
        <taxon>Melastomateae</taxon>
        <taxon>Melastoma</taxon>
    </lineage>
</organism>
<name>A0ACB9N7A6_9MYRT</name>
<dbReference type="EMBL" id="CM042887">
    <property type="protein sequence ID" value="KAI4330916.1"/>
    <property type="molecule type" value="Genomic_DNA"/>
</dbReference>
<sequence>MDLQGLSSICAGLGAVEESEDGSRVGYTKGAYCLDNLKDLLRFLRRDDPQSREVFKQVCKWNIVSKDLIPIIEHCQEDRHLVLNAVKVLVFLTMPIDPMSSDVPLQIEYLWGLKSAVTSSDAVAVVVSLLESPLEGLESDAFTEDDWKMMQLILTLFRNLLSVQEISTFQKTSGSALQILSLRDRFTELLFRENVMDIFLVVVQHVDRSAFLSEDNVLLLEIFSYIFNGQDPELVAKAHSKGLKDFSAKTSITSLESIIEEENDKRRLSHHRLVGHRHSQFCGTFARFTMDGSKAILKGNPKSEAGNLAMKPGKISRGQNKKIPWDHGTLPSLNDRILKSLHDFLTQFLAGGYNVLMQSIREDIGKEHPNIQAIDVLRFFELAKFATAFQYQKPSISESIAEANNSVCSNNIGDDIKFKGEICGPISATMNEPMFLMVISKWRDAFDGLKQTNDYQFLSAAGSLMKAMFRILNLILKLLPEDSRESQTARILLYKLFYDQTDKGMTQFLLSLMKSFDAHKQPRSDLADLVEIMCTIVRLMERLQDRGALRVSRKSRKGKKKKEQGEKVETTEESSMVGIRNQEDSCDQSTPGNQLLPNDCTLTRIAEGGDLGSLDTDKLQHADMSARKEFNAEAEVNQPSLEKFDHPNNASDRTSDSSGDEQMVGHSEVDFKLPNLLSTFANSSVIHNLCWLLSFYQSNSTSTNKCIISILRTITDDLGLAPMLYQLSLLTTFYEILAEQKASPQEQYSEIVIFLTRLIRSLLRKMKHQPLLFVDILFWKTRRECHHINADYLLHEVGNLRRESAYLGEKSSKGEVDTMPSTGWVRRSIADALGDDEADVVLSHDLPSQNNEEELPEATSISHGQMDAAVTLEGERRHAKGKDESGTKRRRRLVLSHELETKIKDLYEKFKEDDNCYQHISEALDPDGKVSRTQVLNKLKQLGVEVPRKKRRQTNMVPTFGESHLAEGGNHDEMGGVSVGKSQRTRKRVHALNKFEEAEVKLLFEKFKNHRRCSYMIANAMTGDRTFTAAQVTRQLKQLGLQRQNKSKVGMNMAEDYPGQQSEIEMQDSDDETLLSMRLKTKGKAKGMPDSELQSQFIHGELSNDSDEEFLSSALKKSRKHLSKSTVEIPNIGELTTTSTDKNLSVRISEDLDIEDGLERDVQNPPFDAKTTVSPLNISRSTEAEEIDDFDSQISSQSRHSDNLLEDSDGGDPSYALARSSQKGKGRVVLDLDDDDF</sequence>
<keyword evidence="2" id="KW-1185">Reference proteome</keyword>
<proteinExistence type="predicted"/>
<reference evidence="2" key="1">
    <citation type="journal article" date="2023" name="Front. Plant Sci.">
        <title>Chromosomal-level genome assembly of Melastoma candidum provides insights into trichome evolution.</title>
        <authorList>
            <person name="Zhong Y."/>
            <person name="Wu W."/>
            <person name="Sun C."/>
            <person name="Zou P."/>
            <person name="Liu Y."/>
            <person name="Dai S."/>
            <person name="Zhou R."/>
        </authorList>
    </citation>
    <scope>NUCLEOTIDE SEQUENCE [LARGE SCALE GENOMIC DNA]</scope>
</reference>
<evidence type="ECO:0000313" key="1">
    <source>
        <dbReference type="EMBL" id="KAI4330916.1"/>
    </source>
</evidence>
<dbReference type="Proteomes" id="UP001057402">
    <property type="component" value="Chromosome 8"/>
</dbReference>
<protein>
    <submittedName>
        <fullName evidence="1">Uncharacterized protein</fullName>
    </submittedName>
</protein>
<evidence type="ECO:0000313" key="2">
    <source>
        <dbReference type="Proteomes" id="UP001057402"/>
    </source>
</evidence>